<reference evidence="1" key="2">
    <citation type="journal article" date="2022" name="Res Sq">
        <title>Comparative Genomics Reveals Insights into the Divergent Evolution of Astigmatic Mites and Household Pest Adaptations.</title>
        <authorList>
            <person name="Xiong Q."/>
            <person name="Wan A.T.-Y."/>
            <person name="Liu X.-Y."/>
            <person name="Fung C.S.-H."/>
            <person name="Xiao X."/>
            <person name="Malainual N."/>
            <person name="Hou J."/>
            <person name="Wang L."/>
            <person name="Wang M."/>
            <person name="Yang K."/>
            <person name="Cui Y."/>
            <person name="Leung E."/>
            <person name="Nong W."/>
            <person name="Shin S.-K."/>
            <person name="Au S."/>
            <person name="Jeong K.Y."/>
            <person name="Chew F.T."/>
            <person name="Hui J."/>
            <person name="Leung T.F."/>
            <person name="Tungtrongchitr A."/>
            <person name="Zhong N."/>
            <person name="Liu Z."/>
            <person name="Tsui S."/>
        </authorList>
    </citation>
    <scope>NUCLEOTIDE SEQUENCE</scope>
    <source>
        <strain evidence="1">Derf</strain>
        <tissue evidence="1">Whole organism</tissue>
    </source>
</reference>
<evidence type="ECO:0000313" key="1">
    <source>
        <dbReference type="EMBL" id="KAH9526796.1"/>
    </source>
</evidence>
<keyword evidence="2" id="KW-1185">Reference proteome</keyword>
<dbReference type="EMBL" id="ASGP02000001">
    <property type="protein sequence ID" value="KAH9526796.1"/>
    <property type="molecule type" value="Genomic_DNA"/>
</dbReference>
<accession>A0A922L842</accession>
<sequence>MDSKLHHHHHLVYSYYQLSATAVHHHFPSNCLFLSAMANSHHHHHGTANSCYQLSATAYTVPFKSIVNCSHPLGNETTWYRPDALLKIMLLSRLLK</sequence>
<proteinExistence type="predicted"/>
<comment type="caution">
    <text evidence="1">The sequence shown here is derived from an EMBL/GenBank/DDBJ whole genome shotgun (WGS) entry which is preliminary data.</text>
</comment>
<dbReference type="AlphaFoldDB" id="A0A922L842"/>
<dbReference type="Proteomes" id="UP000790347">
    <property type="component" value="Unassembled WGS sequence"/>
</dbReference>
<protein>
    <submittedName>
        <fullName evidence="1">Uncharacterized protein</fullName>
    </submittedName>
</protein>
<gene>
    <name evidence="1" type="ORF">DERF_000858</name>
</gene>
<reference evidence="1" key="1">
    <citation type="submission" date="2013-05" db="EMBL/GenBank/DDBJ databases">
        <authorList>
            <person name="Yim A.K.Y."/>
            <person name="Chan T.F."/>
            <person name="Ji K.M."/>
            <person name="Liu X.Y."/>
            <person name="Zhou J.W."/>
            <person name="Li R.Q."/>
            <person name="Yang K.Y."/>
            <person name="Li J."/>
            <person name="Li M."/>
            <person name="Law P.T.W."/>
            <person name="Wu Y.L."/>
            <person name="Cai Z.L."/>
            <person name="Qin H."/>
            <person name="Bao Y."/>
            <person name="Leung R.K.K."/>
            <person name="Ng P.K.S."/>
            <person name="Zou J."/>
            <person name="Zhong X.J."/>
            <person name="Ran P.X."/>
            <person name="Zhong N.S."/>
            <person name="Liu Z.G."/>
            <person name="Tsui S.K.W."/>
        </authorList>
    </citation>
    <scope>NUCLEOTIDE SEQUENCE</scope>
    <source>
        <strain evidence="1">Derf</strain>
        <tissue evidence="1">Whole organism</tissue>
    </source>
</reference>
<name>A0A922L842_DERFA</name>
<organism evidence="1 2">
    <name type="scientific">Dermatophagoides farinae</name>
    <name type="common">American house dust mite</name>
    <dbReference type="NCBI Taxonomy" id="6954"/>
    <lineage>
        <taxon>Eukaryota</taxon>
        <taxon>Metazoa</taxon>
        <taxon>Ecdysozoa</taxon>
        <taxon>Arthropoda</taxon>
        <taxon>Chelicerata</taxon>
        <taxon>Arachnida</taxon>
        <taxon>Acari</taxon>
        <taxon>Acariformes</taxon>
        <taxon>Sarcoptiformes</taxon>
        <taxon>Astigmata</taxon>
        <taxon>Psoroptidia</taxon>
        <taxon>Analgoidea</taxon>
        <taxon>Pyroglyphidae</taxon>
        <taxon>Dermatophagoidinae</taxon>
        <taxon>Dermatophagoides</taxon>
    </lineage>
</organism>
<evidence type="ECO:0000313" key="2">
    <source>
        <dbReference type="Proteomes" id="UP000790347"/>
    </source>
</evidence>